<dbReference type="OMA" id="WRCFEDY"/>
<dbReference type="EMBL" id="JAGTXO010000008">
    <property type="protein sequence ID" value="KAG8466435.1"/>
    <property type="molecule type" value="Genomic_DNA"/>
</dbReference>
<comment type="caution">
    <text evidence="1">The sequence shown here is derived from an EMBL/GenBank/DDBJ whole genome shotgun (WGS) entry which is preliminary data.</text>
</comment>
<gene>
    <name evidence="1" type="ORF">KFE25_002191</name>
</gene>
<protein>
    <submittedName>
        <fullName evidence="1">Uncharacterized protein</fullName>
    </submittedName>
</protein>
<evidence type="ECO:0000313" key="2">
    <source>
        <dbReference type="Proteomes" id="UP000751190"/>
    </source>
</evidence>
<dbReference type="Proteomes" id="UP000751190">
    <property type="component" value="Unassembled WGS sequence"/>
</dbReference>
<accession>A0A8J5XVW2</accession>
<dbReference type="AlphaFoldDB" id="A0A8J5XVW2"/>
<name>A0A8J5XVW2_DIALT</name>
<reference evidence="1" key="1">
    <citation type="submission" date="2021-05" db="EMBL/GenBank/DDBJ databases">
        <title>The genome of the haptophyte Pavlova lutheri (Diacronema luteri, Pavlovales) - a model for lipid biosynthesis in eukaryotic algae.</title>
        <authorList>
            <person name="Hulatt C.J."/>
            <person name="Posewitz M.C."/>
        </authorList>
    </citation>
    <scope>NUCLEOTIDE SEQUENCE</scope>
    <source>
        <strain evidence="1">NIVA-4/92</strain>
    </source>
</reference>
<organism evidence="1 2">
    <name type="scientific">Diacronema lutheri</name>
    <name type="common">Unicellular marine alga</name>
    <name type="synonym">Monochrysis lutheri</name>
    <dbReference type="NCBI Taxonomy" id="2081491"/>
    <lineage>
        <taxon>Eukaryota</taxon>
        <taxon>Haptista</taxon>
        <taxon>Haptophyta</taxon>
        <taxon>Pavlovophyceae</taxon>
        <taxon>Pavlovales</taxon>
        <taxon>Pavlovaceae</taxon>
        <taxon>Diacronema</taxon>
    </lineage>
</organism>
<sequence>MADAEVIDRHDSVGGSSRDFAAGIDRDSGAGIGRAPVIFLDVDGVLNRTVTATHIRLDADLVARLKVITDQSGACLVLSTFWREFGPYISYVLRRHSVHARVVGRTPGLASSPLADGDVLYATRSDEITAWLAHNAPPGFAHYLVLDDREDAALGPLGAHFVRTDPAVGLTDADVERALRILASPPSAPADAPGELLARTATHVAAAGEHAAAAGKAARAVADGHEPRAASVRLGSRE</sequence>
<proteinExistence type="predicted"/>
<evidence type="ECO:0000313" key="1">
    <source>
        <dbReference type="EMBL" id="KAG8466435.1"/>
    </source>
</evidence>
<dbReference type="OrthoDB" id="410307at2759"/>
<dbReference type="Pfam" id="PF18143">
    <property type="entry name" value="HAD_SAK_2"/>
    <property type="match status" value="1"/>
</dbReference>
<keyword evidence="2" id="KW-1185">Reference proteome</keyword>